<evidence type="ECO:0000256" key="4">
    <source>
        <dbReference type="ARBA" id="ARBA00051114"/>
    </source>
</evidence>
<feature type="transmembrane region" description="Helical" evidence="5">
    <location>
        <begin position="162"/>
        <end position="185"/>
    </location>
</feature>
<keyword evidence="5" id="KW-0472">Membrane</keyword>
<dbReference type="Gene3D" id="3.30.70.270">
    <property type="match status" value="1"/>
</dbReference>
<dbReference type="PROSITE" id="PS50883">
    <property type="entry name" value="EAL"/>
    <property type="match status" value="1"/>
</dbReference>
<evidence type="ECO:0000256" key="3">
    <source>
        <dbReference type="ARBA" id="ARBA00022636"/>
    </source>
</evidence>
<dbReference type="InterPro" id="IPR052155">
    <property type="entry name" value="Biofilm_reg_signaling"/>
</dbReference>
<dbReference type="InterPro" id="IPR035919">
    <property type="entry name" value="EAL_sf"/>
</dbReference>
<proteinExistence type="predicted"/>
<feature type="transmembrane region" description="Helical" evidence="5">
    <location>
        <begin position="127"/>
        <end position="156"/>
    </location>
</feature>
<dbReference type="NCBIfam" id="TIGR00254">
    <property type="entry name" value="GGDEF"/>
    <property type="match status" value="1"/>
</dbReference>
<sequence length="658" mass="73879">MNISMDNQTAKNGGQSDILLEQVRLVFASVPFSATFIPIVSVLLSILLWDTVGHEAILGWLSAIMLVSLFRWWQYWRFQAAQPLPEDTERWWRQALLGAALSGLSWGASGLLLFAPESMPDQLFLTFLLVGVIAAAVTTLSALFPAIMFFLLVTILPITWSFFSLGTNLGTVLAGLFLFFMLLMLKTAYRLNSILAETLTMRHDKVMAEATIHHQALYDELTDLPNRRMLFDHLGQEVARSFRHGYLGAILFLDLDNFKNVNDSLGHALGDKLLKAVAQRLSQRLRQEDIAARLGGDEFVILLSEIGKDSSQASVRAQRVASEIQQLFLEPYRIDGHTLYVSASIGIVLFPLDESDPGDLLQRADVAMYRAKEDGRDRFRFFQPAMQKALDTRLTIEKGLRKALETDQLELYYQPQVKADGNIYGAEALVRWQHPERGLISPVEFIAIAEETGLIYRLGDWVLNAACEHIRQLSAVCPLVVSVNISPKQFREPDFVNRVRDLIVAHRIDPKLLHLEITESTVLDNIEQTIERMEAIKSLGVSFAIDDFGTGHSSLAYLKRLPIETLKIDRSFVSDIVDDPNDAVLVETIIVMAKHLGLRTIAEGVETREVLAFLEEKGCHNFQGYLFSRPVPFQALMDMGGSLLPDEMPAVKLVQRVV</sequence>
<protein>
    <recommendedName>
        <fullName evidence="2">cyclic-guanylate-specific phosphodiesterase</fullName>
        <ecNumber evidence="2">3.1.4.52</ecNumber>
    </recommendedName>
</protein>
<dbReference type="SUPFAM" id="SSF141868">
    <property type="entry name" value="EAL domain-like"/>
    <property type="match status" value="1"/>
</dbReference>
<comment type="caution">
    <text evidence="8">The sequence shown here is derived from an EMBL/GenBank/DDBJ whole genome shotgun (WGS) entry which is preliminary data.</text>
</comment>
<evidence type="ECO:0000313" key="8">
    <source>
        <dbReference type="EMBL" id="HEC07032.1"/>
    </source>
</evidence>
<feature type="transmembrane region" description="Helical" evidence="5">
    <location>
        <begin position="56"/>
        <end position="75"/>
    </location>
</feature>
<evidence type="ECO:0000259" key="6">
    <source>
        <dbReference type="PROSITE" id="PS50883"/>
    </source>
</evidence>
<dbReference type="FunFam" id="3.20.20.450:FF:000001">
    <property type="entry name" value="Cyclic di-GMP phosphodiesterase yahA"/>
    <property type="match status" value="1"/>
</dbReference>
<dbReference type="FunFam" id="3.30.70.270:FF:000001">
    <property type="entry name" value="Diguanylate cyclase domain protein"/>
    <property type="match status" value="1"/>
</dbReference>
<feature type="domain" description="GGDEF" evidence="7">
    <location>
        <begin position="246"/>
        <end position="384"/>
    </location>
</feature>
<feature type="domain" description="EAL" evidence="6">
    <location>
        <begin position="393"/>
        <end position="644"/>
    </location>
</feature>
<dbReference type="PROSITE" id="PS50887">
    <property type="entry name" value="GGDEF"/>
    <property type="match status" value="1"/>
</dbReference>
<dbReference type="GO" id="GO:0071732">
    <property type="term" value="P:cellular response to nitric oxide"/>
    <property type="evidence" value="ECO:0007669"/>
    <property type="project" value="UniProtKB-ARBA"/>
</dbReference>
<dbReference type="Pfam" id="PF00990">
    <property type="entry name" value="GGDEF"/>
    <property type="match status" value="1"/>
</dbReference>
<evidence type="ECO:0000256" key="2">
    <source>
        <dbReference type="ARBA" id="ARBA00012282"/>
    </source>
</evidence>
<evidence type="ECO:0000259" key="7">
    <source>
        <dbReference type="PROSITE" id="PS50887"/>
    </source>
</evidence>
<dbReference type="PANTHER" id="PTHR44757">
    <property type="entry name" value="DIGUANYLATE CYCLASE DGCP"/>
    <property type="match status" value="1"/>
</dbReference>
<dbReference type="InterPro" id="IPR000160">
    <property type="entry name" value="GGDEF_dom"/>
</dbReference>
<comment type="cofactor">
    <cofactor evidence="1">
        <name>Mg(2+)</name>
        <dbReference type="ChEBI" id="CHEBI:18420"/>
    </cofactor>
</comment>
<dbReference type="Proteomes" id="UP000886339">
    <property type="component" value="Unassembled WGS sequence"/>
</dbReference>
<dbReference type="EC" id="3.1.4.52" evidence="2"/>
<dbReference type="SMART" id="SM00052">
    <property type="entry name" value="EAL"/>
    <property type="match status" value="1"/>
</dbReference>
<dbReference type="Gene3D" id="3.20.20.450">
    <property type="entry name" value="EAL domain"/>
    <property type="match status" value="1"/>
</dbReference>
<keyword evidence="5" id="KW-1133">Transmembrane helix</keyword>
<dbReference type="CDD" id="cd01949">
    <property type="entry name" value="GGDEF"/>
    <property type="match status" value="1"/>
</dbReference>
<dbReference type="GO" id="GO:0071111">
    <property type="term" value="F:cyclic-guanylate-specific phosphodiesterase activity"/>
    <property type="evidence" value="ECO:0007669"/>
    <property type="project" value="UniProtKB-EC"/>
</dbReference>
<dbReference type="InterPro" id="IPR043128">
    <property type="entry name" value="Rev_trsase/Diguanyl_cyclase"/>
</dbReference>
<dbReference type="InterPro" id="IPR001633">
    <property type="entry name" value="EAL_dom"/>
</dbReference>
<dbReference type="SMART" id="SM00267">
    <property type="entry name" value="GGDEF"/>
    <property type="match status" value="1"/>
</dbReference>
<keyword evidence="3" id="KW-0973">c-di-GMP</keyword>
<dbReference type="PANTHER" id="PTHR44757:SF2">
    <property type="entry name" value="BIOFILM ARCHITECTURE MAINTENANCE PROTEIN MBAA"/>
    <property type="match status" value="1"/>
</dbReference>
<dbReference type="SUPFAM" id="SSF55073">
    <property type="entry name" value="Nucleotide cyclase"/>
    <property type="match status" value="1"/>
</dbReference>
<name>A0A831RXF0_9GAMM</name>
<keyword evidence="5" id="KW-0812">Transmembrane</keyword>
<feature type="transmembrane region" description="Helical" evidence="5">
    <location>
        <begin position="95"/>
        <end position="115"/>
    </location>
</feature>
<gene>
    <name evidence="8" type="ORF">ENJ12_09280</name>
</gene>
<dbReference type="AlphaFoldDB" id="A0A831RXF0"/>
<comment type="catalytic activity">
    <reaction evidence="4">
        <text>3',3'-c-di-GMP + H2O = 5'-phosphoguanylyl(3'-&gt;5')guanosine + H(+)</text>
        <dbReference type="Rhea" id="RHEA:24902"/>
        <dbReference type="ChEBI" id="CHEBI:15377"/>
        <dbReference type="ChEBI" id="CHEBI:15378"/>
        <dbReference type="ChEBI" id="CHEBI:58754"/>
        <dbReference type="ChEBI" id="CHEBI:58805"/>
        <dbReference type="EC" id="3.1.4.52"/>
    </reaction>
    <physiologicalReaction direction="left-to-right" evidence="4">
        <dbReference type="Rhea" id="RHEA:24903"/>
    </physiologicalReaction>
</comment>
<reference evidence="8" key="1">
    <citation type="journal article" date="2020" name="mSystems">
        <title>Genome- and Community-Level Interaction Insights into Carbon Utilization and Element Cycling Functions of Hydrothermarchaeota in Hydrothermal Sediment.</title>
        <authorList>
            <person name="Zhou Z."/>
            <person name="Liu Y."/>
            <person name="Xu W."/>
            <person name="Pan J."/>
            <person name="Luo Z.H."/>
            <person name="Li M."/>
        </authorList>
    </citation>
    <scope>NUCLEOTIDE SEQUENCE [LARGE SCALE GENOMIC DNA]</scope>
    <source>
        <strain evidence="8">HyVt-458</strain>
    </source>
</reference>
<dbReference type="Pfam" id="PF00563">
    <property type="entry name" value="EAL"/>
    <property type="match status" value="1"/>
</dbReference>
<dbReference type="EMBL" id="DRLF01000323">
    <property type="protein sequence ID" value="HEC07032.1"/>
    <property type="molecule type" value="Genomic_DNA"/>
</dbReference>
<feature type="transmembrane region" description="Helical" evidence="5">
    <location>
        <begin position="25"/>
        <end position="49"/>
    </location>
</feature>
<dbReference type="CDD" id="cd01948">
    <property type="entry name" value="EAL"/>
    <property type="match status" value="1"/>
</dbReference>
<organism evidence="8">
    <name type="scientific">Thiolapillus brandeum</name>
    <dbReference type="NCBI Taxonomy" id="1076588"/>
    <lineage>
        <taxon>Bacteria</taxon>
        <taxon>Pseudomonadati</taxon>
        <taxon>Pseudomonadota</taxon>
        <taxon>Gammaproteobacteria</taxon>
        <taxon>Chromatiales</taxon>
        <taxon>Sedimenticolaceae</taxon>
        <taxon>Thiolapillus</taxon>
    </lineage>
</organism>
<evidence type="ECO:0000256" key="1">
    <source>
        <dbReference type="ARBA" id="ARBA00001946"/>
    </source>
</evidence>
<evidence type="ECO:0000256" key="5">
    <source>
        <dbReference type="SAM" id="Phobius"/>
    </source>
</evidence>
<accession>A0A831RXF0</accession>
<dbReference type="InterPro" id="IPR029787">
    <property type="entry name" value="Nucleotide_cyclase"/>
</dbReference>